<organism evidence="3 4">
    <name type="scientific">Emergencia timonensis</name>
    <dbReference type="NCBI Taxonomy" id="1776384"/>
    <lineage>
        <taxon>Bacteria</taxon>
        <taxon>Bacillati</taxon>
        <taxon>Bacillota</taxon>
        <taxon>Clostridia</taxon>
        <taxon>Peptostreptococcales</taxon>
        <taxon>Anaerovoracaceae</taxon>
        <taxon>Emergencia</taxon>
    </lineage>
</organism>
<keyword evidence="4" id="KW-1185">Reference proteome</keyword>
<dbReference type="AlphaFoldDB" id="A0A415E4L5"/>
<dbReference type="OrthoDB" id="9768323at2"/>
<dbReference type="STRING" id="1776384.GCA_900086585_04243"/>
<dbReference type="PANTHER" id="PTHR11365:SF2">
    <property type="entry name" value="5-OXOPROLINASE"/>
    <property type="match status" value="1"/>
</dbReference>
<dbReference type="PANTHER" id="PTHR11365">
    <property type="entry name" value="5-OXOPROLINASE RELATED"/>
    <property type="match status" value="1"/>
</dbReference>
<dbReference type="Pfam" id="PF05378">
    <property type="entry name" value="Hydant_A_N"/>
    <property type="match status" value="1"/>
</dbReference>
<dbReference type="InterPro" id="IPR008040">
    <property type="entry name" value="Hydant_A_N"/>
</dbReference>
<dbReference type="EMBL" id="QRMS01000002">
    <property type="protein sequence ID" value="RHJ88587.1"/>
    <property type="molecule type" value="Genomic_DNA"/>
</dbReference>
<feature type="domain" description="Hydantoinase A/oxoprolinase" evidence="1">
    <location>
        <begin position="187"/>
        <end position="325"/>
    </location>
</feature>
<evidence type="ECO:0000313" key="3">
    <source>
        <dbReference type="EMBL" id="RHJ88587.1"/>
    </source>
</evidence>
<dbReference type="Proteomes" id="UP000284841">
    <property type="component" value="Unassembled WGS sequence"/>
</dbReference>
<sequence length="667" mass="72886">MIAIGIDTGGTCTDAVIYDAASHQVLSYGKTLTTKKDLKVGILGALRCLDQELLKKAEHISLSTTLATNACVEGKGGRAKLVFIGVKPAFVEKMQGTYGLPPVSEIYFLPGDASETVGEEKKPDWERFRADVREMFCEFDSVAVVQMNPKYNDGKYELLAEKIIKEELDVPCVRGYDLYQEINVQKRGATALLNARLLPVMNAFFASIDRSLEELGLKLPILVVKSDGSIMSREYAVSRPVETLLCGPAASIIGAMELSSQKDALIVDMGGTTSDVALVKNGAPVTSAAGISIGEWQTMVKGVTIDTFALGGDSAVEYEDNQIYLDKRRVVPLCMAAAKHPEMVTKLHNLVSTYAAYSYPANQFFMLLNEPENIEKYTAGERKLVEALANGPLIFEEAAEAVGVSPYIFKTKRLEDEGVIIRCGVTPTDVMHLYGDYTDYNVQASKMGIDYLHIVTRKPAEEICQSIYDLAKCRLYDNLVRIFMKYETGKEPSPANRAAMEKLTRYIFESSRQKGGFQFLKADFAAKINLIGIGAPTRIFLQDVSDLLGTAADIPEYAKVANAIGAAVGSIVSEYAVKIEPCAYKGGFGNFMVTGGAEVVTFEYYDQALDEAKRIAEERAYQKAVDQGAEGSIKVELAVFEDYYDLAGGEGTRLFLETKVIGKAAAE</sequence>
<reference evidence="3 4" key="1">
    <citation type="submission" date="2018-08" db="EMBL/GenBank/DDBJ databases">
        <title>A genome reference for cultivated species of the human gut microbiota.</title>
        <authorList>
            <person name="Zou Y."/>
            <person name="Xue W."/>
            <person name="Luo G."/>
        </authorList>
    </citation>
    <scope>NUCLEOTIDE SEQUENCE [LARGE SCALE GENOMIC DNA]</scope>
    <source>
        <strain evidence="3 4">AM07-24</strain>
    </source>
</reference>
<dbReference type="Pfam" id="PF01968">
    <property type="entry name" value="Hydantoinase_A"/>
    <property type="match status" value="1"/>
</dbReference>
<comment type="caution">
    <text evidence="3">The sequence shown here is derived from an EMBL/GenBank/DDBJ whole genome shotgun (WGS) entry which is preliminary data.</text>
</comment>
<name>A0A415E4L5_9FIRM</name>
<evidence type="ECO:0000259" key="1">
    <source>
        <dbReference type="Pfam" id="PF01968"/>
    </source>
</evidence>
<gene>
    <name evidence="3" type="ORF">DW099_09410</name>
</gene>
<dbReference type="GO" id="GO:0005829">
    <property type="term" value="C:cytosol"/>
    <property type="evidence" value="ECO:0007669"/>
    <property type="project" value="TreeGrafter"/>
</dbReference>
<evidence type="ECO:0000313" key="4">
    <source>
        <dbReference type="Proteomes" id="UP000284841"/>
    </source>
</evidence>
<dbReference type="GO" id="GO:0006749">
    <property type="term" value="P:glutathione metabolic process"/>
    <property type="evidence" value="ECO:0007669"/>
    <property type="project" value="TreeGrafter"/>
</dbReference>
<protein>
    <submittedName>
        <fullName evidence="3">Hydantoinase/oxoprolinase family protein</fullName>
    </submittedName>
</protein>
<proteinExistence type="predicted"/>
<dbReference type="SUPFAM" id="SSF53067">
    <property type="entry name" value="Actin-like ATPase domain"/>
    <property type="match status" value="1"/>
</dbReference>
<dbReference type="InterPro" id="IPR045079">
    <property type="entry name" value="Oxoprolinase-like"/>
</dbReference>
<feature type="domain" description="Hydantoinase/oxoprolinase N-terminal" evidence="2">
    <location>
        <begin position="4"/>
        <end position="167"/>
    </location>
</feature>
<evidence type="ECO:0000259" key="2">
    <source>
        <dbReference type="Pfam" id="PF05378"/>
    </source>
</evidence>
<dbReference type="InterPro" id="IPR002821">
    <property type="entry name" value="Hydantoinase_A"/>
</dbReference>
<dbReference type="GO" id="GO:0017168">
    <property type="term" value="F:5-oxoprolinase (ATP-hydrolyzing) activity"/>
    <property type="evidence" value="ECO:0007669"/>
    <property type="project" value="TreeGrafter"/>
</dbReference>
<dbReference type="RefSeq" id="WP_118335280.1">
    <property type="nucleotide sequence ID" value="NZ_AP025567.1"/>
</dbReference>
<accession>A0A415E4L5</accession>
<dbReference type="InterPro" id="IPR043129">
    <property type="entry name" value="ATPase_NBD"/>
</dbReference>